<evidence type="ECO:0000313" key="3">
    <source>
        <dbReference type="EMBL" id="RLK07569.1"/>
    </source>
</evidence>
<dbReference type="Proteomes" id="UP000271700">
    <property type="component" value="Unassembled WGS sequence"/>
</dbReference>
<dbReference type="InterPro" id="IPR036928">
    <property type="entry name" value="AS_sf"/>
</dbReference>
<feature type="domain" description="Amidase" evidence="2">
    <location>
        <begin position="25"/>
        <end position="415"/>
    </location>
</feature>
<evidence type="ECO:0000259" key="2">
    <source>
        <dbReference type="Pfam" id="PF01425"/>
    </source>
</evidence>
<gene>
    <name evidence="3" type="ORF">CLV75_2695</name>
</gene>
<dbReference type="AlphaFoldDB" id="A0A497ZFS8"/>
<dbReference type="STRING" id="981384.GCA_000192475_02292"/>
<dbReference type="PANTHER" id="PTHR11895">
    <property type="entry name" value="TRANSAMIDASE"/>
    <property type="match status" value="1"/>
</dbReference>
<dbReference type="RefSeq" id="WP_010441557.1">
    <property type="nucleotide sequence ID" value="NZ_RCCT01000003.1"/>
</dbReference>
<dbReference type="OrthoDB" id="9777859at2"/>
<evidence type="ECO:0000256" key="1">
    <source>
        <dbReference type="ARBA" id="ARBA00009199"/>
    </source>
</evidence>
<comment type="similarity">
    <text evidence="1">Belongs to the amidase family.</text>
</comment>
<dbReference type="PANTHER" id="PTHR11895:SF7">
    <property type="entry name" value="GLUTAMYL-TRNA(GLN) AMIDOTRANSFERASE SUBUNIT A, MITOCHONDRIAL"/>
    <property type="match status" value="1"/>
</dbReference>
<dbReference type="SUPFAM" id="SSF75304">
    <property type="entry name" value="Amidase signature (AS) enzymes"/>
    <property type="match status" value="1"/>
</dbReference>
<proteinExistence type="inferred from homology"/>
<comment type="caution">
    <text evidence="3">The sequence shown here is derived from an EMBL/GenBank/DDBJ whole genome shotgun (WGS) entry which is preliminary data.</text>
</comment>
<evidence type="ECO:0000313" key="4">
    <source>
        <dbReference type="Proteomes" id="UP000271700"/>
    </source>
</evidence>
<keyword evidence="4" id="KW-1185">Reference proteome</keyword>
<accession>A0A497ZFS8</accession>
<protein>
    <submittedName>
        <fullName evidence="3">Amidase</fullName>
    </submittedName>
</protein>
<organism evidence="3 4">
    <name type="scientific">Ruegeria conchae</name>
    <dbReference type="NCBI Taxonomy" id="981384"/>
    <lineage>
        <taxon>Bacteria</taxon>
        <taxon>Pseudomonadati</taxon>
        <taxon>Pseudomonadota</taxon>
        <taxon>Alphaproteobacteria</taxon>
        <taxon>Rhodobacterales</taxon>
        <taxon>Roseobacteraceae</taxon>
        <taxon>Ruegeria</taxon>
    </lineage>
</organism>
<dbReference type="InterPro" id="IPR000120">
    <property type="entry name" value="Amidase"/>
</dbReference>
<dbReference type="GO" id="GO:0003824">
    <property type="term" value="F:catalytic activity"/>
    <property type="evidence" value="ECO:0007669"/>
    <property type="project" value="InterPro"/>
</dbReference>
<dbReference type="Pfam" id="PF01425">
    <property type="entry name" value="Amidase"/>
    <property type="match status" value="1"/>
</dbReference>
<dbReference type="EMBL" id="RCCT01000003">
    <property type="protein sequence ID" value="RLK07569.1"/>
    <property type="molecule type" value="Genomic_DNA"/>
</dbReference>
<name>A0A497ZFS8_9RHOB</name>
<reference evidence="3 4" key="1">
    <citation type="submission" date="2018-10" db="EMBL/GenBank/DDBJ databases">
        <title>Genomic Encyclopedia of Archaeal and Bacterial Type Strains, Phase II (KMG-II): from individual species to whole genera.</title>
        <authorList>
            <person name="Goeker M."/>
        </authorList>
    </citation>
    <scope>NUCLEOTIDE SEQUENCE [LARGE SCALE GENOMIC DNA]</scope>
    <source>
        <strain evidence="3 4">DSM 29317</strain>
    </source>
</reference>
<dbReference type="InterPro" id="IPR023631">
    <property type="entry name" value="Amidase_dom"/>
</dbReference>
<dbReference type="Gene3D" id="3.90.1300.10">
    <property type="entry name" value="Amidase signature (AS) domain"/>
    <property type="match status" value="1"/>
</dbReference>
<sequence>MSDLCRRSAHDLARLIRIREVKPSEVMQAHLERIALREPVLGAFQYLDADRAMDRALAADNRQSDGPLHGVPFVIKDIIDTDDMPTGWGSDLYSNRQPVMNAACVQMLLDVGAIPIGKTVTTEFAYFRPGKTANPHNPEHTPGGSSSGSAAAVADFMAPLAFGSQTAASLIRPAAYCGVYGFRPTIHGYPLFGVMGLSPSLDTLGVLARHPYDLALTDAVLRGIESPQRARFEDSLPRISLMRGPHWMDGSIEMRDTCTRAMSAIAAAGSDSGEIAHPAILADLTAAHHTIMAYEAARLRLDEFEKGLPAISPQFHALIEAGLKISEADYQHALILRDRAELVLEQIFGDTDALLVPSAPGSAPVGLEATGDPLFSRMWNLLQVPSIAIPFGVNQNGLPLGIQLVAPKGYDARLLDIAQWVSNILNPLG</sequence>